<evidence type="ECO:0000313" key="3">
    <source>
        <dbReference type="EMBL" id="EPY15734.1"/>
    </source>
</evidence>
<dbReference type="AlphaFoldDB" id="S9TFL1"/>
<protein>
    <recommendedName>
        <fullName evidence="5">Archaic translocase of outer membrane 12 kDa subunit</fullName>
    </recommendedName>
</protein>
<feature type="region of interest" description="Disordered" evidence="1">
    <location>
        <begin position="69"/>
        <end position="88"/>
    </location>
</feature>
<evidence type="ECO:0008006" key="5">
    <source>
        <dbReference type="Google" id="ProtNLM"/>
    </source>
</evidence>
<proteinExistence type="predicted"/>
<keyword evidence="2" id="KW-0472">Membrane</keyword>
<organism evidence="3 4">
    <name type="scientific">Strigomonas culicis</name>
    <dbReference type="NCBI Taxonomy" id="28005"/>
    <lineage>
        <taxon>Eukaryota</taxon>
        <taxon>Discoba</taxon>
        <taxon>Euglenozoa</taxon>
        <taxon>Kinetoplastea</taxon>
        <taxon>Metakinetoplastina</taxon>
        <taxon>Trypanosomatida</taxon>
        <taxon>Trypanosomatidae</taxon>
        <taxon>Strigomonadinae</taxon>
        <taxon>Strigomonas</taxon>
    </lineage>
</organism>
<evidence type="ECO:0000313" key="4">
    <source>
        <dbReference type="Proteomes" id="UP000015354"/>
    </source>
</evidence>
<dbReference type="OrthoDB" id="270044at2759"/>
<accession>S9TFL1</accession>
<dbReference type="Proteomes" id="UP000015354">
    <property type="component" value="Unassembled WGS sequence"/>
</dbReference>
<dbReference type="EMBL" id="ATMH01011799">
    <property type="protein sequence ID" value="EPY15734.1"/>
    <property type="molecule type" value="Genomic_DNA"/>
</dbReference>
<feature type="transmembrane region" description="Helical" evidence="2">
    <location>
        <begin position="27"/>
        <end position="47"/>
    </location>
</feature>
<evidence type="ECO:0000256" key="1">
    <source>
        <dbReference type="SAM" id="MobiDB-lite"/>
    </source>
</evidence>
<evidence type="ECO:0000256" key="2">
    <source>
        <dbReference type="SAM" id="Phobius"/>
    </source>
</evidence>
<gene>
    <name evidence="3" type="ORF">STCU_11801</name>
</gene>
<keyword evidence="2" id="KW-1133">Transmembrane helix</keyword>
<sequence>MPATSEETTAERLWDFTRKYVVNVGQAYLSFVGPLMLILVAGAALGAQDKEDFGLRWLRCASIDTDREREEKFPQHEPTTAAQRRRNEAAKAAEYAVESA</sequence>
<comment type="caution">
    <text evidence="3">The sequence shown here is derived from an EMBL/GenBank/DDBJ whole genome shotgun (WGS) entry which is preliminary data.</text>
</comment>
<name>S9TFL1_9TRYP</name>
<reference evidence="3 4" key="1">
    <citation type="journal article" date="2013" name="PLoS ONE">
        <title>Predicting the Proteins of Angomonas deanei, Strigomonas culicis and Their Respective Endosymbionts Reveals New Aspects of the Trypanosomatidae Family.</title>
        <authorList>
            <person name="Motta M.C."/>
            <person name="Martins A.C."/>
            <person name="de Souza S.S."/>
            <person name="Catta-Preta C.M."/>
            <person name="Silva R."/>
            <person name="Klein C.C."/>
            <person name="de Almeida L.G."/>
            <person name="de Lima Cunha O."/>
            <person name="Ciapina L.P."/>
            <person name="Brocchi M."/>
            <person name="Colabardini A.C."/>
            <person name="de Araujo Lima B."/>
            <person name="Machado C.R."/>
            <person name="de Almeida Soares C.M."/>
            <person name="Probst C.M."/>
            <person name="de Menezes C.B."/>
            <person name="Thompson C.E."/>
            <person name="Bartholomeu D.C."/>
            <person name="Gradia D.F."/>
            <person name="Pavoni D.P."/>
            <person name="Grisard E.C."/>
            <person name="Fantinatti-Garboggini F."/>
            <person name="Marchini F.K."/>
            <person name="Rodrigues-Luiz G.F."/>
            <person name="Wagner G."/>
            <person name="Goldman G.H."/>
            <person name="Fietto J.L."/>
            <person name="Elias M.C."/>
            <person name="Goldman M.H."/>
            <person name="Sagot M.F."/>
            <person name="Pereira M."/>
            <person name="Stoco P.H."/>
            <person name="de Mendonca-Neto R.P."/>
            <person name="Teixeira S.M."/>
            <person name="Maciel T.E."/>
            <person name="de Oliveira Mendes T.A."/>
            <person name="Urmenyi T.P."/>
            <person name="de Souza W."/>
            <person name="Schenkman S."/>
            <person name="de Vasconcelos A.T."/>
        </authorList>
    </citation>
    <scope>NUCLEOTIDE SEQUENCE [LARGE SCALE GENOMIC DNA]</scope>
</reference>
<keyword evidence="2" id="KW-0812">Transmembrane</keyword>
<keyword evidence="4" id="KW-1185">Reference proteome</keyword>